<evidence type="ECO:0000313" key="6">
    <source>
        <dbReference type="Proteomes" id="UP000565719"/>
    </source>
</evidence>
<proteinExistence type="predicted"/>
<dbReference type="EMBL" id="VTXC01000019">
    <property type="protein sequence ID" value="NOH71452.1"/>
    <property type="molecule type" value="Genomic_DNA"/>
</dbReference>
<dbReference type="InterPro" id="IPR011070">
    <property type="entry name" value="Globular_prot_asu/bsu"/>
</dbReference>
<name>A0A7Y4EEH3_9VIBR</name>
<protein>
    <recommendedName>
        <fullName evidence="4">Secreted effector protein SptP N-terminal domain-containing protein</fullName>
    </recommendedName>
</protein>
<evidence type="ECO:0000259" key="4">
    <source>
        <dbReference type="Pfam" id="PF09119"/>
    </source>
</evidence>
<dbReference type="InterPro" id="IPR015203">
    <property type="entry name" value="SptP_N"/>
</dbReference>
<dbReference type="GO" id="GO:0005615">
    <property type="term" value="C:extracellular space"/>
    <property type="evidence" value="ECO:0007669"/>
    <property type="project" value="InterPro"/>
</dbReference>
<reference evidence="5 6" key="1">
    <citation type="submission" date="2019-09" db="EMBL/GenBank/DDBJ databases">
        <title>Draft genome sequencing and comparative genomics of hatchery-associated Vibrios.</title>
        <authorList>
            <person name="Kehlet-Delgado H."/>
            <person name="Mueller R.S."/>
        </authorList>
    </citation>
    <scope>NUCLEOTIDE SEQUENCE [LARGE SCALE GENOMIC DNA]</scope>
    <source>
        <strain evidence="5 6">99-46-Y</strain>
    </source>
</reference>
<gene>
    <name evidence="5" type="ORF">F0225_08915</name>
</gene>
<organism evidence="5 6">
    <name type="scientific">Vibrio pectenicida</name>
    <dbReference type="NCBI Taxonomy" id="62763"/>
    <lineage>
        <taxon>Bacteria</taxon>
        <taxon>Pseudomonadati</taxon>
        <taxon>Pseudomonadota</taxon>
        <taxon>Gammaproteobacteria</taxon>
        <taxon>Vibrionales</taxon>
        <taxon>Vibrionaceae</taxon>
        <taxon>Vibrio</taxon>
    </lineage>
</organism>
<dbReference type="InterPro" id="IPR044899">
    <property type="entry name" value="SptP_N_sf"/>
</dbReference>
<accession>A0A7Y4EEH3</accession>
<evidence type="ECO:0000256" key="2">
    <source>
        <dbReference type="ARBA" id="ARBA00022525"/>
    </source>
</evidence>
<comment type="caution">
    <text evidence="5">The sequence shown here is derived from an EMBL/GenBank/DDBJ whole genome shotgun (WGS) entry which is preliminary data.</text>
</comment>
<evidence type="ECO:0000256" key="3">
    <source>
        <dbReference type="ARBA" id="ARBA00023026"/>
    </source>
</evidence>
<dbReference type="Gene3D" id="4.10.1330.10">
    <property type="entry name" value="non globular Virulence effector SptP domain"/>
    <property type="match status" value="1"/>
</dbReference>
<comment type="subcellular location">
    <subcellularLocation>
        <location evidence="1">Secreted</location>
    </subcellularLocation>
</comment>
<evidence type="ECO:0000313" key="5">
    <source>
        <dbReference type="EMBL" id="NOH71452.1"/>
    </source>
</evidence>
<sequence length="213" mass="24469">MITLDGMIQRAESGNRLVAYNCEREPIITEAKKNFYDYFICFISNIPILKDLDCVKSYFENIDIENKRTLEVFISILKNRYSEKAAMSAKELIESASSTNIDKKSIRNMTSIAEDVYGRGSAKNLTRSVVIRIWPYKSMQHVGHASVTINNSNNPNVKRQIKEHMSFVPGEDPGNKMKERYFGDRPGKFNSNYREDKVFEISDRAANQGNRMS</sequence>
<dbReference type="Pfam" id="PF09119">
    <property type="entry name" value="SicP-binding"/>
    <property type="match status" value="1"/>
</dbReference>
<dbReference type="AlphaFoldDB" id="A0A7Y4EEH3"/>
<evidence type="ECO:0000256" key="1">
    <source>
        <dbReference type="ARBA" id="ARBA00004613"/>
    </source>
</evidence>
<dbReference type="RefSeq" id="WP_171360786.1">
    <property type="nucleotide sequence ID" value="NZ_VTXC01000019.1"/>
</dbReference>
<keyword evidence="2" id="KW-0964">Secreted</keyword>
<dbReference type="Proteomes" id="UP000565719">
    <property type="component" value="Unassembled WGS sequence"/>
</dbReference>
<feature type="domain" description="Secreted effector protein SptP N-terminal" evidence="4">
    <location>
        <begin position="31"/>
        <end position="114"/>
    </location>
</feature>
<keyword evidence="3" id="KW-0843">Virulence</keyword>
<dbReference type="SUPFAM" id="SSF56568">
    <property type="entry name" value="Non-globular alpha+beta subunits of globular proteins"/>
    <property type="match status" value="1"/>
</dbReference>